<dbReference type="Proteomes" id="UP000076555">
    <property type="component" value="Unassembled WGS sequence"/>
</dbReference>
<dbReference type="RefSeq" id="WP_063871784.1">
    <property type="nucleotide sequence ID" value="NZ_CAWMRI010000057.1"/>
</dbReference>
<proteinExistence type="predicted"/>
<comment type="caution">
    <text evidence="1">The sequence shown here is derived from an EMBL/GenBank/DDBJ whole genome shotgun (WGS) entry which is preliminary data.</text>
</comment>
<name>A0A166KDX8_NODSP</name>
<evidence type="ECO:0000313" key="2">
    <source>
        <dbReference type="Proteomes" id="UP000076555"/>
    </source>
</evidence>
<reference evidence="1 2" key="1">
    <citation type="submission" date="2016-04" db="EMBL/GenBank/DDBJ databases">
        <title>Draft Genome Assembly of the Bloom-forming Cyanobacterium Nodularia spumigena Strain CENA596 in Shrimp Production Ponds.</title>
        <authorList>
            <person name="Popin R.V."/>
            <person name="Rigonato J."/>
            <person name="Abreu V.A."/>
            <person name="Andreote A.P."/>
            <person name="Silveira S.B."/>
            <person name="Odebrecht C."/>
            <person name="Fiore M.F."/>
        </authorList>
    </citation>
    <scope>NUCLEOTIDE SEQUENCE [LARGE SCALE GENOMIC DNA]</scope>
    <source>
        <strain evidence="1 2">CENA596</strain>
    </source>
</reference>
<accession>A0A166KDX8</accession>
<dbReference type="OrthoDB" id="485308at2"/>
<evidence type="ECO:0000313" key="1">
    <source>
        <dbReference type="EMBL" id="KZL50977.1"/>
    </source>
</evidence>
<organism evidence="1 2">
    <name type="scientific">Nodularia spumigena CENA596</name>
    <dbReference type="NCBI Taxonomy" id="1819295"/>
    <lineage>
        <taxon>Bacteria</taxon>
        <taxon>Bacillati</taxon>
        <taxon>Cyanobacteriota</taxon>
        <taxon>Cyanophyceae</taxon>
        <taxon>Nostocales</taxon>
        <taxon>Nodulariaceae</taxon>
        <taxon>Nodularia</taxon>
    </lineage>
</organism>
<gene>
    <name evidence="1" type="ORF">A2T98_04755</name>
</gene>
<sequence length="140" mass="15484">MPDIALHKYLPLLPEAALQEFIEWCVLEQGKAAGCNFTPDQSKLNNLPPAEYIPKLIDQFMKVKPDPIKAGLVAAIAGKEADKHGLSGLAVVADFIALYVKYLIPKDGNTPQQAEMILTDASQKQCEKFTEIAHKYDVKF</sequence>
<dbReference type="AlphaFoldDB" id="A0A166KDX8"/>
<protein>
    <submittedName>
        <fullName evidence="1">Uncharacterized protein</fullName>
    </submittedName>
</protein>
<dbReference type="EMBL" id="LWAJ01000057">
    <property type="protein sequence ID" value="KZL50977.1"/>
    <property type="molecule type" value="Genomic_DNA"/>
</dbReference>